<reference evidence="2 3" key="1">
    <citation type="submission" date="2020-07" db="EMBL/GenBank/DDBJ databases">
        <title>Description of Limosilactobacillus balticus sp. nov., Limosilactobacillus agrestis sp. nov., Limosilactobacillus albertensis sp. nov., Limosilactobacillus rudii sp. nov., Limosilactobacillus fastidiosus sp. nov., five novel Limosilactobacillus species isolated from the vertebrate gastrointestinal tract, and proposal of 6 subspecies of Limosilactobacillus reuteri adapted to the gastrointestinal tract of specific vertebrate hosts.</title>
        <authorList>
            <person name="Li F."/>
            <person name="Cheng C."/>
            <person name="Zheng J."/>
            <person name="Quevedo R.M."/>
            <person name="Li J."/>
            <person name="Roos S."/>
            <person name="Gaenzle M.G."/>
            <person name="Walter J."/>
        </authorList>
    </citation>
    <scope>NUCLEOTIDE SEQUENCE [LARGE SCALE GENOMIC DNA]</scope>
    <source>
        <strain evidence="2 3">WF-MO7-1</strain>
    </source>
</reference>
<dbReference type="NCBIfam" id="TIGR02593">
    <property type="entry name" value="CRISPR_cas5"/>
    <property type="match status" value="1"/>
</dbReference>
<dbReference type="NCBIfam" id="TIGR01868">
    <property type="entry name" value="casD_Cas5e"/>
    <property type="match status" value="1"/>
</dbReference>
<dbReference type="InterPro" id="IPR010147">
    <property type="entry name" value="CRISPR-assoc_prot_CasD"/>
</dbReference>
<keyword evidence="3" id="KW-1185">Reference proteome</keyword>
<dbReference type="Gene3D" id="3.30.70.2660">
    <property type="match status" value="1"/>
</dbReference>
<dbReference type="CDD" id="cd09645">
    <property type="entry name" value="Cas5_I-E"/>
    <property type="match status" value="1"/>
</dbReference>
<proteinExistence type="predicted"/>
<dbReference type="EMBL" id="JACIUZ010000026">
    <property type="protein sequence ID" value="MBB1062863.1"/>
    <property type="molecule type" value="Genomic_DNA"/>
</dbReference>
<evidence type="ECO:0000313" key="3">
    <source>
        <dbReference type="Proteomes" id="UP000544052"/>
    </source>
</evidence>
<protein>
    <submittedName>
        <fullName evidence="2">Type I-E CRISPR-associated protein Cas5/CasD</fullName>
    </submittedName>
</protein>
<sequence length="232" mass="26884">MRTLTIKLAAPLQSYGNEATFSRRTSYHYPSKSAVLGMIAAALGYRRDDPRILQLNRLIIAVRIDQPGRILTDFQTIQYDQKHNKRSLSYKDYLQDAVFITAISGDDQQIMTIENALHHPKFQLFLGRRVNVPAGPLHTQVFENSDPVSVLKTYPWQAAKWYQRRVHQDYYSAELITDANLVKSHFTSFVKDNIGSFDENHRWHVYRSVASIRVKLLNKSYQNTEHDIMANI</sequence>
<evidence type="ECO:0000256" key="1">
    <source>
        <dbReference type="ARBA" id="ARBA00023118"/>
    </source>
</evidence>
<organism evidence="2 3">
    <name type="scientific">Limosilactobacillus fastidiosus</name>
    <dbReference type="NCBI Taxonomy" id="2759855"/>
    <lineage>
        <taxon>Bacteria</taxon>
        <taxon>Bacillati</taxon>
        <taxon>Bacillota</taxon>
        <taxon>Bacilli</taxon>
        <taxon>Lactobacillales</taxon>
        <taxon>Lactobacillaceae</taxon>
        <taxon>Limosilactobacillus</taxon>
    </lineage>
</organism>
<dbReference type="Pfam" id="PF09704">
    <property type="entry name" value="Cas_Cas5d"/>
    <property type="match status" value="1"/>
</dbReference>
<dbReference type="InterPro" id="IPR013422">
    <property type="entry name" value="CRISPR-assoc_prot_Cas5_N"/>
</dbReference>
<evidence type="ECO:0000313" key="2">
    <source>
        <dbReference type="EMBL" id="MBB1062863.1"/>
    </source>
</evidence>
<keyword evidence="1" id="KW-0051">Antiviral defense</keyword>
<accession>A0ABR6E6P3</accession>
<gene>
    <name evidence="2" type="primary">cas5e</name>
    <name evidence="2" type="ORF">H5R64_03455</name>
</gene>
<comment type="caution">
    <text evidence="2">The sequence shown here is derived from an EMBL/GenBank/DDBJ whole genome shotgun (WGS) entry which is preliminary data.</text>
</comment>
<name>A0ABR6E6P3_9LACO</name>
<dbReference type="Proteomes" id="UP000544052">
    <property type="component" value="Unassembled WGS sequence"/>
</dbReference>
<dbReference type="InterPro" id="IPR021124">
    <property type="entry name" value="CRISPR-assoc_prot_Cas5"/>
</dbReference>